<sequence length="144" mass="15982">MIILSLHVFFSILISTANCVMAKRRVPSRVEDTRANWMQSNDQLKAIQHAKALLDTAYDGLRRNSSAETYQSGFTADSRSEGPHDAICIYLAALVLWDAGRGKNNSDLCFQDVNKTMKCLEVLKAAMAPSFRESLAILVNVKTT</sequence>
<keyword evidence="3" id="KW-1185">Reference proteome</keyword>
<evidence type="ECO:0000256" key="1">
    <source>
        <dbReference type="SAM" id="SignalP"/>
    </source>
</evidence>
<organism evidence="2 3">
    <name type="scientific">Talaromyces islandicus</name>
    <name type="common">Penicillium islandicum</name>
    <dbReference type="NCBI Taxonomy" id="28573"/>
    <lineage>
        <taxon>Eukaryota</taxon>
        <taxon>Fungi</taxon>
        <taxon>Dikarya</taxon>
        <taxon>Ascomycota</taxon>
        <taxon>Pezizomycotina</taxon>
        <taxon>Eurotiomycetes</taxon>
        <taxon>Eurotiomycetidae</taxon>
        <taxon>Eurotiales</taxon>
        <taxon>Trichocomaceae</taxon>
        <taxon>Talaromyces</taxon>
        <taxon>Talaromyces sect. Islandici</taxon>
    </lineage>
</organism>
<keyword evidence="1" id="KW-0732">Signal</keyword>
<feature type="signal peptide" evidence="1">
    <location>
        <begin position="1"/>
        <end position="22"/>
    </location>
</feature>
<dbReference type="EMBL" id="CVMT01000009">
    <property type="protein sequence ID" value="CRG91160.1"/>
    <property type="molecule type" value="Genomic_DNA"/>
</dbReference>
<dbReference type="AlphaFoldDB" id="A0A0U1M869"/>
<protein>
    <submittedName>
        <fullName evidence="2">Uncharacterized protein</fullName>
    </submittedName>
</protein>
<accession>A0A0U1M869</accession>
<dbReference type="OrthoDB" id="40579at2759"/>
<proteinExistence type="predicted"/>
<dbReference type="Proteomes" id="UP000054383">
    <property type="component" value="Unassembled WGS sequence"/>
</dbReference>
<feature type="chain" id="PRO_5006711647" evidence="1">
    <location>
        <begin position="23"/>
        <end position="144"/>
    </location>
</feature>
<reference evidence="2 3" key="1">
    <citation type="submission" date="2015-04" db="EMBL/GenBank/DDBJ databases">
        <authorList>
            <person name="Syromyatnikov M.Y."/>
            <person name="Popov V.N."/>
        </authorList>
    </citation>
    <scope>NUCLEOTIDE SEQUENCE [LARGE SCALE GENOMIC DNA]</scope>
    <source>
        <strain evidence="2">WF-38-12</strain>
    </source>
</reference>
<gene>
    <name evidence="2" type="ORF">PISL3812_08208</name>
</gene>
<evidence type="ECO:0000313" key="2">
    <source>
        <dbReference type="EMBL" id="CRG91160.1"/>
    </source>
</evidence>
<name>A0A0U1M869_TALIS</name>
<evidence type="ECO:0000313" key="3">
    <source>
        <dbReference type="Proteomes" id="UP000054383"/>
    </source>
</evidence>